<dbReference type="AlphaFoldDB" id="D4BI46"/>
<comment type="caution">
    <text evidence="1">The sequence shown here is derived from an EMBL/GenBank/DDBJ whole genome shotgun (WGS) entry which is preliminary data.</text>
</comment>
<dbReference type="EMBL" id="ABWL02000023">
    <property type="protein sequence ID" value="EFE06090.1"/>
    <property type="molecule type" value="Genomic_DNA"/>
</dbReference>
<sequence length="40" mass="4735">MSQIHTSIAIISLKSCNRRGDWIQRYFHPAERFLFLMGLP</sequence>
<evidence type="ECO:0000313" key="2">
    <source>
        <dbReference type="Proteomes" id="UP000003880"/>
    </source>
</evidence>
<protein>
    <submittedName>
        <fullName evidence="1">Uncharacterized protein</fullName>
    </submittedName>
</protein>
<reference evidence="1 2" key="1">
    <citation type="submission" date="2010-02" db="EMBL/GenBank/DDBJ databases">
        <authorList>
            <person name="Weinstock G."/>
            <person name="Sodergren E."/>
            <person name="Clifton S."/>
            <person name="Fulton L."/>
            <person name="Fulton B."/>
            <person name="Courtney L."/>
            <person name="Fronick C."/>
            <person name="Harrison M."/>
            <person name="Strong C."/>
            <person name="Farmer C."/>
            <person name="Delahaunty K."/>
            <person name="Markovic C."/>
            <person name="Hall O."/>
            <person name="Minx P."/>
            <person name="Tomlinson C."/>
            <person name="Mitreva M."/>
            <person name="Nelson J."/>
            <person name="Hou S."/>
            <person name="Wollam A."/>
            <person name="Pepin K.H."/>
            <person name="Johnson M."/>
            <person name="Bhonagiri V."/>
            <person name="Zhang X."/>
            <person name="Suruliraj S."/>
            <person name="Warren W."/>
            <person name="Chinwalla A."/>
            <person name="Mardis E.R."/>
            <person name="Wilson R.K."/>
        </authorList>
    </citation>
    <scope>NUCLEOTIDE SEQUENCE [LARGE SCALE GENOMIC DNA]</scope>
    <source>
        <strain evidence="1 2">ATCC 29220</strain>
    </source>
</reference>
<dbReference type="Proteomes" id="UP000003880">
    <property type="component" value="Unassembled WGS sequence"/>
</dbReference>
<accession>D4BI46</accession>
<name>D4BI46_9ENTR</name>
<gene>
    <name evidence="1" type="ORF">CIT292_10210</name>
</gene>
<organism evidence="1 2">
    <name type="scientific">Citrobacter youngae ATCC 29220</name>
    <dbReference type="NCBI Taxonomy" id="500640"/>
    <lineage>
        <taxon>Bacteria</taxon>
        <taxon>Pseudomonadati</taxon>
        <taxon>Pseudomonadota</taxon>
        <taxon>Gammaproteobacteria</taxon>
        <taxon>Enterobacterales</taxon>
        <taxon>Enterobacteriaceae</taxon>
        <taxon>Citrobacter</taxon>
        <taxon>Citrobacter freundii complex</taxon>
    </lineage>
</organism>
<proteinExistence type="predicted"/>
<evidence type="ECO:0000313" key="1">
    <source>
        <dbReference type="EMBL" id="EFE06090.1"/>
    </source>
</evidence>
<dbReference type="HOGENOM" id="CLU_3287099_0_0_6"/>